<protein>
    <recommendedName>
        <fullName evidence="1">ATPase AAA-type core domain-containing protein</fullName>
    </recommendedName>
</protein>
<dbReference type="SUPFAM" id="SSF52540">
    <property type="entry name" value="P-loop containing nucleoside triphosphate hydrolases"/>
    <property type="match status" value="1"/>
</dbReference>
<organism evidence="2 3">
    <name type="scientific">Mycolicibacterium hippocampi</name>
    <dbReference type="NCBI Taxonomy" id="659824"/>
    <lineage>
        <taxon>Bacteria</taxon>
        <taxon>Bacillati</taxon>
        <taxon>Actinomycetota</taxon>
        <taxon>Actinomycetes</taxon>
        <taxon>Mycobacteriales</taxon>
        <taxon>Mycobacteriaceae</taxon>
        <taxon>Mycolicibacterium</taxon>
    </lineage>
</organism>
<dbReference type="GO" id="GO:0006302">
    <property type="term" value="P:double-strand break repair"/>
    <property type="evidence" value="ECO:0007669"/>
    <property type="project" value="InterPro"/>
</dbReference>
<dbReference type="PANTHER" id="PTHR43581:SF4">
    <property type="entry name" value="ATP_GTP PHOSPHATASE"/>
    <property type="match status" value="1"/>
</dbReference>
<dbReference type="RefSeq" id="WP_163890818.1">
    <property type="nucleotide sequence ID" value="NZ_BLLB01000002.1"/>
</dbReference>
<dbReference type="EMBL" id="BLLB01000002">
    <property type="protein sequence ID" value="GFH03278.1"/>
    <property type="molecule type" value="Genomic_DNA"/>
</dbReference>
<name>A0A7I9ZRH9_9MYCO</name>
<dbReference type="Proteomes" id="UP000465304">
    <property type="component" value="Unassembled WGS sequence"/>
</dbReference>
<evidence type="ECO:0000313" key="2">
    <source>
        <dbReference type="EMBL" id="GFH03278.1"/>
    </source>
</evidence>
<dbReference type="AlphaFoldDB" id="A0A7I9ZRH9"/>
<dbReference type="InterPro" id="IPR051396">
    <property type="entry name" value="Bact_Antivir_Def_Nuclease"/>
</dbReference>
<evidence type="ECO:0000313" key="3">
    <source>
        <dbReference type="Proteomes" id="UP000465304"/>
    </source>
</evidence>
<keyword evidence="3" id="KW-1185">Reference proteome</keyword>
<proteinExistence type="predicted"/>
<dbReference type="InterPro" id="IPR027417">
    <property type="entry name" value="P-loop_NTPase"/>
</dbReference>
<dbReference type="InterPro" id="IPR003959">
    <property type="entry name" value="ATPase_AAA_core"/>
</dbReference>
<evidence type="ECO:0000259" key="1">
    <source>
        <dbReference type="Pfam" id="PF13304"/>
    </source>
</evidence>
<reference evidence="2 3" key="1">
    <citation type="journal article" date="2019" name="Emerg. Microbes Infect.">
        <title>Comprehensive subspecies identification of 175 nontuberculous mycobacteria species based on 7547 genomic profiles.</title>
        <authorList>
            <person name="Matsumoto Y."/>
            <person name="Kinjo T."/>
            <person name="Motooka D."/>
            <person name="Nabeya D."/>
            <person name="Jung N."/>
            <person name="Uechi K."/>
            <person name="Horii T."/>
            <person name="Iida T."/>
            <person name="Fujita J."/>
            <person name="Nakamura S."/>
        </authorList>
    </citation>
    <scope>NUCLEOTIDE SEQUENCE [LARGE SCALE GENOMIC DNA]</scope>
    <source>
        <strain evidence="2 3">JCM 30996</strain>
    </source>
</reference>
<dbReference type="GO" id="GO:0016887">
    <property type="term" value="F:ATP hydrolysis activity"/>
    <property type="evidence" value="ECO:0007669"/>
    <property type="project" value="InterPro"/>
</dbReference>
<dbReference type="GO" id="GO:0005524">
    <property type="term" value="F:ATP binding"/>
    <property type="evidence" value="ECO:0007669"/>
    <property type="project" value="InterPro"/>
</dbReference>
<dbReference type="Pfam" id="PF13304">
    <property type="entry name" value="AAA_21"/>
    <property type="match status" value="1"/>
</dbReference>
<feature type="domain" description="ATPase AAA-type core" evidence="1">
    <location>
        <begin position="34"/>
        <end position="282"/>
    </location>
</feature>
<gene>
    <name evidence="2" type="ORF">MHIP_37610</name>
</gene>
<dbReference type="PANTHER" id="PTHR43581">
    <property type="entry name" value="ATP/GTP PHOSPHATASE"/>
    <property type="match status" value="1"/>
</dbReference>
<comment type="caution">
    <text evidence="2">The sequence shown here is derived from an EMBL/GenBank/DDBJ whole genome shotgun (WGS) entry which is preliminary data.</text>
</comment>
<sequence length="471" mass="51445">MEHIRSVTIDGLRGFRHPQRIDLAIPNGTPGSGLTVVVGPNNSGKSTVIEALTALAATQPTTYALGKRNSYSNSIVRLTAEFVDHRVNILETVQAGGAQTSFTRREIQPGEMDIGIVQSRRGFNPYFSLYEPTDRTSYNRNSPASSENRLQQLNSAFTGRIFKIAAEGQPDREKFNALLGRVLGGTPPKWTIDQHDTGQYFIKFILDTDDHYHSSEGVGEGIVSLFSVLSALYDLDPKSVVAIDEPELSLHPQYQRRLREIISERSAEAQVIYTTHSPYFVNWFDIGNGAEIVRAYKRPKEGVCLRQAARDAAKSLITLLKNDNAPHVLDLHASEVFFVEDGVIITEGQEDVIFFPKIGAEIDMSLAGSFYGWGAGGSGNISKICGLLASLGYEKVVAVFDGDKASDADKCKAAFPSYHVAVLPADDIRSKPERSTPAKPGLWTGSGIDEDKRAATIAMYESINAFLAAPS</sequence>
<dbReference type="Gene3D" id="3.40.50.300">
    <property type="entry name" value="P-loop containing nucleotide triphosphate hydrolases"/>
    <property type="match status" value="1"/>
</dbReference>
<accession>A0A7I9ZRH9</accession>